<dbReference type="EMBL" id="HACA01021956">
    <property type="protein sequence ID" value="CDW39317.1"/>
    <property type="molecule type" value="Transcribed_RNA"/>
</dbReference>
<dbReference type="SUPFAM" id="SSF48295">
    <property type="entry name" value="TrpR-like"/>
    <property type="match status" value="1"/>
</dbReference>
<organism evidence="1">
    <name type="scientific">Lepeophtheirus salmonis</name>
    <name type="common">Salmon louse</name>
    <name type="synonym">Caligus salmonis</name>
    <dbReference type="NCBI Taxonomy" id="72036"/>
    <lineage>
        <taxon>Eukaryota</taxon>
        <taxon>Metazoa</taxon>
        <taxon>Ecdysozoa</taxon>
        <taxon>Arthropoda</taxon>
        <taxon>Crustacea</taxon>
        <taxon>Multicrustacea</taxon>
        <taxon>Hexanauplia</taxon>
        <taxon>Copepoda</taxon>
        <taxon>Siphonostomatoida</taxon>
        <taxon>Caligidae</taxon>
        <taxon>Lepeophtheirus</taxon>
    </lineage>
</organism>
<dbReference type="GO" id="GO:0043565">
    <property type="term" value="F:sequence-specific DNA binding"/>
    <property type="evidence" value="ECO:0007669"/>
    <property type="project" value="InterPro"/>
</dbReference>
<reference evidence="1" key="1">
    <citation type="submission" date="2014-05" db="EMBL/GenBank/DDBJ databases">
        <authorList>
            <person name="Chronopoulou M."/>
        </authorList>
    </citation>
    <scope>NUCLEOTIDE SEQUENCE</scope>
    <source>
        <tissue evidence="1">Whole organism</tissue>
    </source>
</reference>
<protein>
    <submittedName>
        <fullName evidence="1">Uncharacterized protein</fullName>
    </submittedName>
</protein>
<evidence type="ECO:0000313" key="1">
    <source>
        <dbReference type="EMBL" id="CDW39317.1"/>
    </source>
</evidence>
<dbReference type="AlphaFoldDB" id="A0A0K2UN82"/>
<proteinExistence type="predicted"/>
<feature type="non-terminal residue" evidence="1">
    <location>
        <position position="1"/>
    </location>
</feature>
<accession>A0A0K2UN82</accession>
<sequence>FKPFIDVYVVNKNYVYVAMEARRAIVGNLINARRTTSDILKALNVSKASVCRVKNCLADRDNIKDNPKSGRPTKVKPEDIMEVFKVNPTTKMSRVRQEEEGA</sequence>
<name>A0A0K2UN82_LEPSM</name>
<dbReference type="InterPro" id="IPR010921">
    <property type="entry name" value="Trp_repressor/repl_initiator"/>
</dbReference>